<accession>A0ABM8BPH5</accession>
<sequence length="349" mass="38643">MPDRCLYVVIALIMVLAIVTTYLGLMVSTEESRIVSLQNEVNALWTNCTIPRLYYEMCTQLEEQYNKLVSVYMGIVNESCRSMIRFEPILYTYTQTGNNFELILNITNLSNKPINLTIGVYAGPPITGALVSYPTVILLPPNTTISLPMMFALFNPSNMYYVGYNYLGVSVGNYTMSEFMHLNMSITLLPNELASLGLPAITYYTSIMRVILIDKPLIGIAIYRLSSSWFTLSAGNPLPTNVSINGYEVHAYNGSLLTTCILSKPIIINTTSTITDVSLPTKSGKFSTKISTTAQDGWVSSLTLSSSVTCAVNYVFPDKVAELPYGYVVLITSIGNMTIPLMPMYGWCF</sequence>
<evidence type="ECO:0000256" key="1">
    <source>
        <dbReference type="SAM" id="Phobius"/>
    </source>
</evidence>
<protein>
    <submittedName>
        <fullName evidence="2">Uncharacterized protein</fullName>
    </submittedName>
</protein>
<proteinExistence type="predicted"/>
<keyword evidence="1" id="KW-0812">Transmembrane</keyword>
<dbReference type="GeneID" id="76207439"/>
<dbReference type="EMBL" id="AP026830">
    <property type="protein sequence ID" value="BDR92805.1"/>
    <property type="molecule type" value="Genomic_DNA"/>
</dbReference>
<reference evidence="3" key="1">
    <citation type="submission" date="2022-09" db="EMBL/GenBank/DDBJ databases">
        <title>Complete genome sequence of Vulcanisaeta souniana.</title>
        <authorList>
            <person name="Kato S."/>
            <person name="Itoh T."/>
            <person name="Ohkuma M."/>
        </authorList>
    </citation>
    <scope>NUCLEOTIDE SEQUENCE [LARGE SCALE GENOMIC DNA]</scope>
    <source>
        <strain evidence="3">JCM 11219</strain>
    </source>
</reference>
<feature type="transmembrane region" description="Helical" evidence="1">
    <location>
        <begin position="6"/>
        <end position="25"/>
    </location>
</feature>
<keyword evidence="1" id="KW-0472">Membrane</keyword>
<evidence type="ECO:0000313" key="3">
    <source>
        <dbReference type="Proteomes" id="UP001060771"/>
    </source>
</evidence>
<name>A0ABM8BPH5_9CREN</name>
<keyword evidence="1" id="KW-1133">Transmembrane helix</keyword>
<organism evidence="2 3">
    <name type="scientific">Vulcanisaeta souniana JCM 11219</name>
    <dbReference type="NCBI Taxonomy" id="1293586"/>
    <lineage>
        <taxon>Archaea</taxon>
        <taxon>Thermoproteota</taxon>
        <taxon>Thermoprotei</taxon>
        <taxon>Thermoproteales</taxon>
        <taxon>Thermoproteaceae</taxon>
        <taxon>Vulcanisaeta</taxon>
    </lineage>
</organism>
<evidence type="ECO:0000313" key="2">
    <source>
        <dbReference type="EMBL" id="BDR92805.1"/>
    </source>
</evidence>
<dbReference type="Proteomes" id="UP001060771">
    <property type="component" value="Chromosome"/>
</dbReference>
<gene>
    <name evidence="2" type="ORF">Vsou_18980</name>
</gene>
<dbReference type="RefSeq" id="WP_188603674.1">
    <property type="nucleotide sequence ID" value="NZ_AP026830.1"/>
</dbReference>
<keyword evidence="3" id="KW-1185">Reference proteome</keyword>